<dbReference type="CDD" id="cd08646">
    <property type="entry name" value="FMT_core_Met-tRNA-FMT_N"/>
    <property type="match status" value="1"/>
</dbReference>
<dbReference type="Pfam" id="PF00551">
    <property type="entry name" value="Formyl_trans_N"/>
    <property type="match status" value="1"/>
</dbReference>
<dbReference type="Gene3D" id="3.40.50.12230">
    <property type="match status" value="1"/>
</dbReference>
<comment type="similarity">
    <text evidence="1">Belongs to the Fmt family.</text>
</comment>
<name>A0A2M6WKC7_9BACT</name>
<dbReference type="InterPro" id="IPR041711">
    <property type="entry name" value="Met-tRNA-FMT_N"/>
</dbReference>
<dbReference type="PANTHER" id="PTHR11138:SF5">
    <property type="entry name" value="METHIONYL-TRNA FORMYLTRANSFERASE, MITOCHONDRIAL"/>
    <property type="match status" value="1"/>
</dbReference>
<dbReference type="InterPro" id="IPR001555">
    <property type="entry name" value="GART_AS"/>
</dbReference>
<feature type="domain" description="Formyl transferase C-terminal" evidence="6">
    <location>
        <begin position="202"/>
        <end position="257"/>
    </location>
</feature>
<feature type="domain" description="Formyl transferase N-terminal" evidence="5">
    <location>
        <begin position="1"/>
        <end position="177"/>
    </location>
</feature>
<dbReference type="Proteomes" id="UP000229112">
    <property type="component" value="Unassembled WGS sequence"/>
</dbReference>
<accession>A0A2M6WKC7</accession>
<dbReference type="NCBIfam" id="TIGR00460">
    <property type="entry name" value="fmt"/>
    <property type="match status" value="1"/>
</dbReference>
<reference evidence="8" key="1">
    <citation type="submission" date="2017-09" db="EMBL/GenBank/DDBJ databases">
        <title>Depth-based differentiation of microbial function through sediment-hosted aquifers and enrichment of novel symbionts in the deep terrestrial subsurface.</title>
        <authorList>
            <person name="Probst A.J."/>
            <person name="Ladd B."/>
            <person name="Jarett J.K."/>
            <person name="Geller-Mcgrath D.E."/>
            <person name="Sieber C.M.K."/>
            <person name="Emerson J.B."/>
            <person name="Anantharaman K."/>
            <person name="Thomas B.C."/>
            <person name="Malmstrom R."/>
            <person name="Stieglmeier M."/>
            <person name="Klingl A."/>
            <person name="Woyke T."/>
            <person name="Ryan C.M."/>
            <person name="Banfield J.F."/>
        </authorList>
    </citation>
    <scope>NUCLEOTIDE SEQUENCE [LARGE SCALE GENOMIC DNA]</scope>
</reference>
<dbReference type="GO" id="GO:0005829">
    <property type="term" value="C:cytosol"/>
    <property type="evidence" value="ECO:0007669"/>
    <property type="project" value="TreeGrafter"/>
</dbReference>
<dbReference type="EMBL" id="PFAY01000007">
    <property type="protein sequence ID" value="PIT93241.1"/>
    <property type="molecule type" value="Genomic_DNA"/>
</dbReference>
<proteinExistence type="inferred from homology"/>
<evidence type="ECO:0000313" key="7">
    <source>
        <dbReference type="EMBL" id="PIT93241.1"/>
    </source>
</evidence>
<dbReference type="InterPro" id="IPR005794">
    <property type="entry name" value="Fmt"/>
</dbReference>
<evidence type="ECO:0000259" key="5">
    <source>
        <dbReference type="Pfam" id="PF00551"/>
    </source>
</evidence>
<dbReference type="EC" id="2.1.2.9" evidence="2"/>
<protein>
    <recommendedName>
        <fullName evidence="2">methionyl-tRNA formyltransferase</fullName>
        <ecNumber evidence="2">2.1.2.9</ecNumber>
    </recommendedName>
</protein>
<keyword evidence="3 7" id="KW-0808">Transferase</keyword>
<dbReference type="Pfam" id="PF02911">
    <property type="entry name" value="Formyl_trans_C"/>
    <property type="match status" value="1"/>
</dbReference>
<dbReference type="InterPro" id="IPR036477">
    <property type="entry name" value="Formyl_transf_N_sf"/>
</dbReference>
<evidence type="ECO:0000256" key="4">
    <source>
        <dbReference type="ARBA" id="ARBA00022917"/>
    </source>
</evidence>
<evidence type="ECO:0000256" key="2">
    <source>
        <dbReference type="ARBA" id="ARBA00012261"/>
    </source>
</evidence>
<evidence type="ECO:0000256" key="1">
    <source>
        <dbReference type="ARBA" id="ARBA00010699"/>
    </source>
</evidence>
<keyword evidence="4" id="KW-0648">Protein biosynthesis</keyword>
<dbReference type="InterPro" id="IPR002376">
    <property type="entry name" value="Formyl_transf_N"/>
</dbReference>
<dbReference type="PROSITE" id="PS00373">
    <property type="entry name" value="GART"/>
    <property type="match status" value="1"/>
</dbReference>
<evidence type="ECO:0000313" key="8">
    <source>
        <dbReference type="Proteomes" id="UP000229112"/>
    </source>
</evidence>
<sequence>MKIAFFGSPRFAKIIIEELIKNNLAPVVVVTNPDRVVGKKKILTEPVAKALAVKHKITVLQPEILDEDFIKTLQSFNLDVILVAAYSKILKLEVLNSAKHKTVGIHPSLLPLYRGATPIQSVLLSGEEKTGTTIYQMDEKMDNGPVIAQEDLAITSDETYLSLEEKLAHLSSRLITENLEKYLSGELKPTPQDKSKATFTKKIVTTDAQVDYLIDDPVIIYRKIQALTPEPGVYTFNYPKKEGRRVKILKAKLVDNKLYPLVIQEAGKKQIELK</sequence>
<dbReference type="InterPro" id="IPR005793">
    <property type="entry name" value="Formyl_trans_C"/>
</dbReference>
<organism evidence="7 8">
    <name type="scientific">Candidatus Harrisonbacteria bacterium CG10_big_fil_rev_8_21_14_0_10_38_8</name>
    <dbReference type="NCBI Taxonomy" id="1974582"/>
    <lineage>
        <taxon>Bacteria</taxon>
        <taxon>Candidatus Harrisoniibacteriota</taxon>
    </lineage>
</organism>
<gene>
    <name evidence="7" type="primary">fmt</name>
    <name evidence="7" type="ORF">COU06_00895</name>
</gene>
<evidence type="ECO:0000256" key="3">
    <source>
        <dbReference type="ARBA" id="ARBA00022679"/>
    </source>
</evidence>
<dbReference type="AlphaFoldDB" id="A0A2M6WKC7"/>
<dbReference type="GO" id="GO:0004479">
    <property type="term" value="F:methionyl-tRNA formyltransferase activity"/>
    <property type="evidence" value="ECO:0007669"/>
    <property type="project" value="UniProtKB-EC"/>
</dbReference>
<evidence type="ECO:0000259" key="6">
    <source>
        <dbReference type="Pfam" id="PF02911"/>
    </source>
</evidence>
<dbReference type="PANTHER" id="PTHR11138">
    <property type="entry name" value="METHIONYL-TRNA FORMYLTRANSFERASE"/>
    <property type="match status" value="1"/>
</dbReference>
<comment type="caution">
    <text evidence="7">The sequence shown here is derived from an EMBL/GenBank/DDBJ whole genome shotgun (WGS) entry which is preliminary data.</text>
</comment>
<dbReference type="SUPFAM" id="SSF53328">
    <property type="entry name" value="Formyltransferase"/>
    <property type="match status" value="1"/>
</dbReference>